<accession>B3RJE9</accession>
<proteinExistence type="predicted"/>
<dbReference type="PANTHER" id="PTHR15703">
    <property type="entry name" value="RIKEN CDNA 4931406P16 GENE"/>
    <property type="match status" value="1"/>
</dbReference>
<dbReference type="Proteomes" id="UP000009022">
    <property type="component" value="Unassembled WGS sequence"/>
</dbReference>
<dbReference type="InterPro" id="IPR043385">
    <property type="entry name" value="GARRE1"/>
</dbReference>
<dbReference type="PANTHER" id="PTHR15703:SF3">
    <property type="entry name" value="GRANULE ASSOCIATED RAC AND RHOG EFFECTOR PROTEIN 1"/>
    <property type="match status" value="1"/>
</dbReference>
<dbReference type="OrthoDB" id="5963004at2759"/>
<reference evidence="2 3" key="1">
    <citation type="journal article" date="2008" name="Nature">
        <title>The Trichoplax genome and the nature of placozoans.</title>
        <authorList>
            <person name="Srivastava M."/>
            <person name="Begovic E."/>
            <person name="Chapman J."/>
            <person name="Putnam N.H."/>
            <person name="Hellsten U."/>
            <person name="Kawashima T."/>
            <person name="Kuo A."/>
            <person name="Mitros T."/>
            <person name="Salamov A."/>
            <person name="Carpenter M.L."/>
            <person name="Signorovitch A.Y."/>
            <person name="Moreno M.A."/>
            <person name="Kamm K."/>
            <person name="Grimwood J."/>
            <person name="Schmutz J."/>
            <person name="Shapiro H."/>
            <person name="Grigoriev I.V."/>
            <person name="Buss L.W."/>
            <person name="Schierwater B."/>
            <person name="Dellaporta S.L."/>
            <person name="Rokhsar D.S."/>
        </authorList>
    </citation>
    <scope>NUCLEOTIDE SEQUENCE [LARGE SCALE GENOMIC DNA]</scope>
    <source>
        <strain evidence="2 3">Grell-BS-1999</strain>
    </source>
</reference>
<dbReference type="Gene3D" id="1.20.1270.60">
    <property type="entry name" value="Arfaptin homology (AH) domain/BAR domain"/>
    <property type="match status" value="1"/>
</dbReference>
<dbReference type="KEGG" id="tad:TRIADDRAFT_52600"/>
<evidence type="ECO:0000256" key="1">
    <source>
        <dbReference type="SAM" id="MobiDB-lite"/>
    </source>
</evidence>
<dbReference type="SUPFAM" id="SSF103657">
    <property type="entry name" value="BAR/IMD domain-like"/>
    <property type="match status" value="1"/>
</dbReference>
<keyword evidence="3" id="KW-1185">Reference proteome</keyword>
<evidence type="ECO:0000313" key="3">
    <source>
        <dbReference type="Proteomes" id="UP000009022"/>
    </source>
</evidence>
<feature type="compositionally biased region" description="Basic residues" evidence="1">
    <location>
        <begin position="526"/>
        <end position="542"/>
    </location>
</feature>
<dbReference type="GO" id="GO:0016601">
    <property type="term" value="P:Rac protein signal transduction"/>
    <property type="evidence" value="ECO:0000318"/>
    <property type="project" value="GO_Central"/>
</dbReference>
<dbReference type="AlphaFoldDB" id="B3RJE9"/>
<protein>
    <recommendedName>
        <fullName evidence="4">BAR domain-containing protein</fullName>
    </recommendedName>
</protein>
<feature type="region of interest" description="Disordered" evidence="1">
    <location>
        <begin position="515"/>
        <end position="559"/>
    </location>
</feature>
<gene>
    <name evidence="2" type="ORF">TRIADDRAFT_52600</name>
</gene>
<feature type="compositionally biased region" description="Polar residues" evidence="1">
    <location>
        <begin position="605"/>
        <end position="634"/>
    </location>
</feature>
<dbReference type="CDD" id="cd07307">
    <property type="entry name" value="BAR"/>
    <property type="match status" value="1"/>
</dbReference>
<dbReference type="GeneID" id="6750228"/>
<dbReference type="EMBL" id="DS985241">
    <property type="protein sequence ID" value="EDV29812.1"/>
    <property type="molecule type" value="Genomic_DNA"/>
</dbReference>
<dbReference type="HOGENOM" id="CLU_332992_0_0_1"/>
<feature type="compositionally biased region" description="Polar residues" evidence="1">
    <location>
        <begin position="580"/>
        <end position="589"/>
    </location>
</feature>
<name>B3RJE9_TRIAD</name>
<evidence type="ECO:0000313" key="2">
    <source>
        <dbReference type="EMBL" id="EDV29812.1"/>
    </source>
</evidence>
<dbReference type="InParanoid" id="B3RJE9"/>
<dbReference type="RefSeq" id="XP_002109014.1">
    <property type="nucleotide sequence ID" value="XM_002108978.1"/>
</dbReference>
<evidence type="ECO:0008006" key="4">
    <source>
        <dbReference type="Google" id="ProtNLM"/>
    </source>
</evidence>
<dbReference type="CTD" id="6750228"/>
<sequence length="859" mass="95805">MGKLDYHSGLLAQVENLEGDVLNLQQALTSYSQILTKMSNAGLLLAEAFTSVFKETPLWEATFKHTNTMNEIKEVVDKCVVRLSQNVVATVDQFNSLFPTAKKAIDAHKKSFETYENYREKLQKCENSGDGSNRYQMTQVKLQSASKEFAMEDNKLASIMSSMLEYRVQKLGAAFLSLIDIESKAFQTTAKAHKALDNHDSVGEIIRSSVLSTAVKDATKEWFNVIKLTSNLRNGYGLNINDLEYLSGGLSGGELTAEKSEELSQKLDNLLKLYRQRLDSFNDNYEVVAAFHLNPDGLRDALKVDCCSSYEARKPCEYSSTMTIQDVMEQINRDIPQIAIKIGEKLSTSENYRADTDNVQENVDTKLKAVMKLISATTYHNRLHISADLQKDLAISVLHQISRSVANYSSKIAVQLVFGKSNLVMVKQSSDSKDTHPAQIMANGDNLIVAVPSSWWLVEDSATFGLLCRDIDPCDHFGVVDATYIAFFNIKDFIAGRSQQLPYVTLQKRLESPPSMITPTHYKSDKQKRKPFKLFSSKKSKSKGSGMLKTSRDPLPTIESPTILESDAFAAAMEDDQAKRNSFPNNRTQWNRDESYQPGRRSHSIHGSPNTWKSKPEINSSKDNSLSFQSSNNIMPLESISDGDDYDAYGPDHEYVATEEVEDVPGGWFEATSFIDIPTADEMENMNPEGIASNLPSDSDIQNVIAFLSRRENDERTRHVRTVHSNQSAWGNRHYEIARNVDHRDINYRKYAHGGNYGIIGSGLSESIGSNISGSQYSNYSGSSLSLASGGDYYRNRDYRHSPNGTQCNSNSSSSESIFSLGKGVAGPELFAVATSAADEARYKNYVSMEDIRRGVSFM</sequence>
<dbReference type="GO" id="GO:1905762">
    <property type="term" value="F:CCR4-NOT complex binding"/>
    <property type="evidence" value="ECO:0000318"/>
    <property type="project" value="GO_Central"/>
</dbReference>
<dbReference type="InterPro" id="IPR027267">
    <property type="entry name" value="AH/BAR_dom_sf"/>
</dbReference>
<organism evidence="2 3">
    <name type="scientific">Trichoplax adhaerens</name>
    <name type="common">Trichoplax reptans</name>
    <dbReference type="NCBI Taxonomy" id="10228"/>
    <lineage>
        <taxon>Eukaryota</taxon>
        <taxon>Metazoa</taxon>
        <taxon>Placozoa</taxon>
        <taxon>Uniplacotomia</taxon>
        <taxon>Trichoplacea</taxon>
        <taxon>Trichoplacidae</taxon>
        <taxon>Trichoplax</taxon>
    </lineage>
</organism>
<feature type="region of interest" description="Disordered" evidence="1">
    <location>
        <begin position="579"/>
        <end position="643"/>
    </location>
</feature>
<dbReference type="PhylomeDB" id="B3RJE9"/>
<dbReference type="eggNOG" id="ENOG502QR1K">
    <property type="taxonomic scope" value="Eukaryota"/>
</dbReference>